<sequence>MSFIVDSVEGDDYRGADRQIKKEQTIVYSSVFSSAIL</sequence>
<dbReference type="AlphaFoldDB" id="A0A0C2RJF6"/>
<gene>
    <name evidence="1" type="ORF">KP77_16850</name>
</gene>
<evidence type="ECO:0000313" key="1">
    <source>
        <dbReference type="EMBL" id="KIL50310.1"/>
    </source>
</evidence>
<protein>
    <submittedName>
        <fullName evidence="1">Uncharacterized protein</fullName>
    </submittedName>
</protein>
<name>A0A0C2RJF6_9BACL</name>
<reference evidence="1 2" key="1">
    <citation type="submission" date="2015-01" db="EMBL/GenBank/DDBJ databases">
        <title>Genome sequence of Jeotgalibacillus alimentarius.</title>
        <authorList>
            <person name="Goh K.M."/>
            <person name="Chan K.-G."/>
            <person name="Yaakop A.S."/>
            <person name="Ee R."/>
            <person name="Gan H.M."/>
            <person name="Chan C.S."/>
        </authorList>
    </citation>
    <scope>NUCLEOTIDE SEQUENCE [LARGE SCALE GENOMIC DNA]</scope>
    <source>
        <strain evidence="1 2">YKJ-13</strain>
    </source>
</reference>
<accession>A0A0C2RJF6</accession>
<comment type="caution">
    <text evidence="1">The sequence shown here is derived from an EMBL/GenBank/DDBJ whole genome shotgun (WGS) entry which is preliminary data.</text>
</comment>
<dbReference type="PATRIC" id="fig|135826.4.peg.1680"/>
<dbReference type="Proteomes" id="UP000031950">
    <property type="component" value="Unassembled WGS sequence"/>
</dbReference>
<proteinExistence type="predicted"/>
<organism evidence="1 2">
    <name type="scientific">Jeotgalibacillus alimentarius</name>
    <dbReference type="NCBI Taxonomy" id="135826"/>
    <lineage>
        <taxon>Bacteria</taxon>
        <taxon>Bacillati</taxon>
        <taxon>Bacillota</taxon>
        <taxon>Bacilli</taxon>
        <taxon>Bacillales</taxon>
        <taxon>Caryophanaceae</taxon>
        <taxon>Jeotgalibacillus</taxon>
    </lineage>
</organism>
<evidence type="ECO:0000313" key="2">
    <source>
        <dbReference type="Proteomes" id="UP000031950"/>
    </source>
</evidence>
<keyword evidence="2" id="KW-1185">Reference proteome</keyword>
<dbReference type="EMBL" id="JXRQ01000017">
    <property type="protein sequence ID" value="KIL50310.1"/>
    <property type="molecule type" value="Genomic_DNA"/>
</dbReference>